<dbReference type="RefSeq" id="WP_141363226.1">
    <property type="nucleotide sequence ID" value="NZ_BAAAJL010000003.1"/>
</dbReference>
<comment type="caution">
    <text evidence="4">The sequence shown here is derived from an EMBL/GenBank/DDBJ whole genome shotgun (WGS) entry which is preliminary data.</text>
</comment>
<dbReference type="EMBL" id="BJNY01000007">
    <property type="protein sequence ID" value="GED05792.1"/>
    <property type="molecule type" value="Genomic_DNA"/>
</dbReference>
<name>A0A4Y4DKG8_GLUUR</name>
<reference evidence="4 5" key="1">
    <citation type="submission" date="2019-06" db="EMBL/GenBank/DDBJ databases">
        <title>Whole genome shotgun sequence of Glutamicibacter uratoxydans NBRC 15515.</title>
        <authorList>
            <person name="Hosoyama A."/>
            <person name="Uohara A."/>
            <person name="Ohji S."/>
            <person name="Ichikawa N."/>
        </authorList>
    </citation>
    <scope>NUCLEOTIDE SEQUENCE [LARGE SCALE GENOMIC DNA]</scope>
    <source>
        <strain evidence="4 5">NBRC 15515</strain>
    </source>
</reference>
<evidence type="ECO:0000313" key="4">
    <source>
        <dbReference type="EMBL" id="GED05792.1"/>
    </source>
</evidence>
<feature type="domain" description="PepSY" evidence="3">
    <location>
        <begin position="163"/>
        <end position="211"/>
    </location>
</feature>
<dbReference type="Pfam" id="PF03413">
    <property type="entry name" value="PepSY"/>
    <property type="match status" value="1"/>
</dbReference>
<organism evidence="4 5">
    <name type="scientific">Glutamicibacter uratoxydans</name>
    <name type="common">Arthrobacter uratoxydans</name>
    <dbReference type="NCBI Taxonomy" id="43667"/>
    <lineage>
        <taxon>Bacteria</taxon>
        <taxon>Bacillati</taxon>
        <taxon>Actinomycetota</taxon>
        <taxon>Actinomycetes</taxon>
        <taxon>Micrococcales</taxon>
        <taxon>Micrococcaceae</taxon>
        <taxon>Glutamicibacter</taxon>
    </lineage>
</organism>
<feature type="compositionally biased region" description="Low complexity" evidence="1">
    <location>
        <begin position="39"/>
        <end position="63"/>
    </location>
</feature>
<keyword evidence="2" id="KW-0732">Signal</keyword>
<evidence type="ECO:0000256" key="2">
    <source>
        <dbReference type="SAM" id="SignalP"/>
    </source>
</evidence>
<dbReference type="AlphaFoldDB" id="A0A4Y4DKG8"/>
<sequence>MNNEQQTPAPVQTRSSRKAYGITAAALVALLAAAGTAYAASSANADDSTQPAAASPAATQQATGHDDDDNDNDHDDRKHTGTLADASIDALRTAAQAALTHANAQSVSSIEVERGGYEVEVLFANHDEQELFVAADGSIKASAVEKADADDDAEPALDLSQLDAVATAAQAAAQGKELSLESISASDDAPEAYEVEFRSGTGDDVEVNLDAALKPVDIDD</sequence>
<evidence type="ECO:0000313" key="5">
    <source>
        <dbReference type="Proteomes" id="UP000316612"/>
    </source>
</evidence>
<evidence type="ECO:0000256" key="1">
    <source>
        <dbReference type="SAM" id="MobiDB-lite"/>
    </source>
</evidence>
<proteinExistence type="predicted"/>
<feature type="region of interest" description="Disordered" evidence="1">
    <location>
        <begin position="39"/>
        <end position="83"/>
    </location>
</feature>
<dbReference type="Proteomes" id="UP000316612">
    <property type="component" value="Unassembled WGS sequence"/>
</dbReference>
<accession>A0A4Y4DKG8</accession>
<dbReference type="InterPro" id="IPR025711">
    <property type="entry name" value="PepSY"/>
</dbReference>
<feature type="signal peptide" evidence="2">
    <location>
        <begin position="1"/>
        <end position="39"/>
    </location>
</feature>
<evidence type="ECO:0000259" key="3">
    <source>
        <dbReference type="Pfam" id="PF03413"/>
    </source>
</evidence>
<feature type="chain" id="PRO_5021204300" description="PepSY domain-containing protein" evidence="2">
    <location>
        <begin position="40"/>
        <end position="220"/>
    </location>
</feature>
<dbReference type="Gene3D" id="3.30.505.20">
    <property type="match status" value="1"/>
</dbReference>
<protein>
    <recommendedName>
        <fullName evidence="3">PepSY domain-containing protein</fullName>
    </recommendedName>
</protein>
<keyword evidence="5" id="KW-1185">Reference proteome</keyword>
<gene>
    <name evidence="4" type="ORF">AUR04nite_13240</name>
</gene>